<organism evidence="2 3">
    <name type="scientific">Autumnicola psychrophila</name>
    <dbReference type="NCBI Taxonomy" id="3075592"/>
    <lineage>
        <taxon>Bacteria</taxon>
        <taxon>Pseudomonadati</taxon>
        <taxon>Bacteroidota</taxon>
        <taxon>Flavobacteriia</taxon>
        <taxon>Flavobacteriales</taxon>
        <taxon>Flavobacteriaceae</taxon>
        <taxon>Autumnicola</taxon>
    </lineage>
</organism>
<proteinExistence type="predicted"/>
<reference evidence="2 3" key="1">
    <citation type="submission" date="2023-09" db="EMBL/GenBank/DDBJ databases">
        <authorList>
            <person name="Rey-Velasco X."/>
        </authorList>
    </citation>
    <scope>NUCLEOTIDE SEQUENCE [LARGE SCALE GENOMIC DNA]</scope>
    <source>
        <strain evidence="2 3">F225</strain>
    </source>
</reference>
<keyword evidence="3" id="KW-1185">Reference proteome</keyword>
<dbReference type="Proteomes" id="UP001253848">
    <property type="component" value="Unassembled WGS sequence"/>
</dbReference>
<evidence type="ECO:0000259" key="1">
    <source>
        <dbReference type="Pfam" id="PF00149"/>
    </source>
</evidence>
<dbReference type="RefSeq" id="WP_311498564.1">
    <property type="nucleotide sequence ID" value="NZ_JAVRHN010000001.1"/>
</dbReference>
<protein>
    <submittedName>
        <fullName evidence="2">Metallophosphatase domain-containing protein</fullName>
    </submittedName>
</protein>
<dbReference type="Pfam" id="PF00149">
    <property type="entry name" value="Metallophos"/>
    <property type="match status" value="1"/>
</dbReference>
<dbReference type="CDD" id="cd07379">
    <property type="entry name" value="MPP_239FB"/>
    <property type="match status" value="1"/>
</dbReference>
<dbReference type="PANTHER" id="PTHR12905:SF0">
    <property type="entry name" value="CALCINEURIN-LIKE PHOSPHOESTERASE DOMAIN-CONTAINING PROTEIN"/>
    <property type="match status" value="1"/>
</dbReference>
<dbReference type="EMBL" id="JAVRHN010000001">
    <property type="protein sequence ID" value="MDT0685132.1"/>
    <property type="molecule type" value="Genomic_DNA"/>
</dbReference>
<feature type="domain" description="Calcineurin-like phosphoesterase" evidence="1">
    <location>
        <begin position="1"/>
        <end position="173"/>
    </location>
</feature>
<dbReference type="InterPro" id="IPR004843">
    <property type="entry name" value="Calcineurin-like_PHP"/>
</dbReference>
<dbReference type="SUPFAM" id="SSF56300">
    <property type="entry name" value="Metallo-dependent phosphatases"/>
    <property type="match status" value="1"/>
</dbReference>
<dbReference type="InterPro" id="IPR029052">
    <property type="entry name" value="Metallo-depent_PP-like"/>
</dbReference>
<evidence type="ECO:0000313" key="3">
    <source>
        <dbReference type="Proteomes" id="UP001253848"/>
    </source>
</evidence>
<sequence length="209" mass="23832">MKITCISDTHGKHSELTLPTADVLVHAGDCTEAGTKKETLDFLNWFSCQDHEHKVFIAGNHDYFLEKNQKQLDFLPANIHYLNDSGIKIGKFNFWGSPVTPGNSNWAFERARGKSIRKHWEKIPENTDVLITHTPPYKIMDILDNGTAIGCEELQRYVNTIEPQLHIFGHIHNSYGSVRTKKTLFINSSCLDGRYRNINVPITYSVEDS</sequence>
<comment type="caution">
    <text evidence="2">The sequence shown here is derived from an EMBL/GenBank/DDBJ whole genome shotgun (WGS) entry which is preliminary data.</text>
</comment>
<accession>A0ABU3DN47</accession>
<gene>
    <name evidence="2" type="ORF">RM541_02070</name>
</gene>
<dbReference type="InterPro" id="IPR051693">
    <property type="entry name" value="UPF0046_metallophosphoest"/>
</dbReference>
<name>A0ABU3DN47_9FLAO</name>
<evidence type="ECO:0000313" key="2">
    <source>
        <dbReference type="EMBL" id="MDT0685132.1"/>
    </source>
</evidence>
<dbReference type="PANTHER" id="PTHR12905">
    <property type="entry name" value="METALLOPHOSPHOESTERASE"/>
    <property type="match status" value="1"/>
</dbReference>
<dbReference type="Gene3D" id="3.60.21.10">
    <property type="match status" value="1"/>
</dbReference>